<dbReference type="EMBL" id="JAIFOD010000070">
    <property type="protein sequence ID" value="MBX4195087.1"/>
    <property type="molecule type" value="Genomic_DNA"/>
</dbReference>
<organism evidence="2 3">
    <name type="scientific">Enterococcus lactis</name>
    <dbReference type="NCBI Taxonomy" id="357441"/>
    <lineage>
        <taxon>Bacteria</taxon>
        <taxon>Bacillati</taxon>
        <taxon>Bacillota</taxon>
        <taxon>Bacilli</taxon>
        <taxon>Lactobacillales</taxon>
        <taxon>Enterococcaceae</taxon>
        <taxon>Enterococcus</taxon>
    </lineage>
</organism>
<proteinExistence type="predicted"/>
<dbReference type="InterPro" id="IPR029044">
    <property type="entry name" value="Nucleotide-diphossugar_trans"/>
</dbReference>
<dbReference type="CDD" id="cd00761">
    <property type="entry name" value="Glyco_tranf_GTA_type"/>
    <property type="match status" value="1"/>
</dbReference>
<sequence>MDISVIIPFFKGERFIDRINKNISSLVKSGKERGVSIEIIIVNDNPSGFIPNFEEKVIKINNEKNSGIHFSRTQGLKFSTGSYILFLDQDDEIYGKEVINNYFFSIKNNSDVSVTNGFFGFKNGEKKSIYSNKLYKNNTCNEFFYVNVKDLIISPGHCLIKRTSIPKEWIDNIMYFNGTDDYLLWLLMFNESKKFIYYDIFTYCHHDTGSNVSFDTKNWRQSLSELENTLLNISKYPNRKVRRIQRTNSYKYSLVVNSKPRFFVDSILNFDLFIINVLFVLTNGFTVLKHSELKD</sequence>
<evidence type="ECO:0000313" key="3">
    <source>
        <dbReference type="Proteomes" id="UP000704433"/>
    </source>
</evidence>
<evidence type="ECO:0000259" key="1">
    <source>
        <dbReference type="Pfam" id="PF00535"/>
    </source>
</evidence>
<dbReference type="Gene3D" id="3.90.550.10">
    <property type="entry name" value="Spore Coat Polysaccharide Biosynthesis Protein SpsA, Chain A"/>
    <property type="match status" value="1"/>
</dbReference>
<dbReference type="AlphaFoldDB" id="A0AAW4QNC6"/>
<gene>
    <name evidence="2" type="ORF">KYX84_13145</name>
</gene>
<reference evidence="2" key="1">
    <citation type="journal article" date="2022" name="J. Anim. Sci.">
        <title>Whole genome sequence analyses-based assessment of virulence potential and antimicrobial susceptibilities and resistance of Enterococcus faecium strains isolated from commercial swine and cattle probiotic products.</title>
        <authorList>
            <person name="Shridhar P.B."/>
            <person name="Amachawadi R.G."/>
            <person name="Tokach M."/>
            <person name="Patel I."/>
            <person name="Gangiredla J."/>
            <person name="Mammel M."/>
            <person name="Nagaraja T.G."/>
        </authorList>
    </citation>
    <scope>NUCLEOTIDE SEQUENCE</scope>
    <source>
        <strain evidence="2">EF216</strain>
    </source>
</reference>
<feature type="domain" description="Glycosyltransferase 2-like" evidence="1">
    <location>
        <begin position="4"/>
        <end position="164"/>
    </location>
</feature>
<dbReference type="SUPFAM" id="SSF53448">
    <property type="entry name" value="Nucleotide-diphospho-sugar transferases"/>
    <property type="match status" value="1"/>
</dbReference>
<dbReference type="Proteomes" id="UP000704433">
    <property type="component" value="Unassembled WGS sequence"/>
</dbReference>
<evidence type="ECO:0000313" key="2">
    <source>
        <dbReference type="EMBL" id="MBX4195087.1"/>
    </source>
</evidence>
<dbReference type="Pfam" id="PF00535">
    <property type="entry name" value="Glycos_transf_2"/>
    <property type="match status" value="1"/>
</dbReference>
<dbReference type="RefSeq" id="WP_142431606.1">
    <property type="nucleotide sequence ID" value="NZ_CP194749.1"/>
</dbReference>
<comment type="caution">
    <text evidence="2">The sequence shown here is derived from an EMBL/GenBank/DDBJ whole genome shotgun (WGS) entry which is preliminary data.</text>
</comment>
<name>A0AAW4QNC6_9ENTE</name>
<dbReference type="InterPro" id="IPR001173">
    <property type="entry name" value="Glyco_trans_2-like"/>
</dbReference>
<accession>A0AAW4QNC6</accession>
<protein>
    <submittedName>
        <fullName evidence="2">Glycosyltransferase family 2 protein</fullName>
    </submittedName>
</protein>